<keyword evidence="4 14" id="KW-1134">Transmembrane beta strand</keyword>
<dbReference type="Pfam" id="PF00593">
    <property type="entry name" value="TonB_dep_Rec_b-barrel"/>
    <property type="match status" value="1"/>
</dbReference>
<evidence type="ECO:0000256" key="16">
    <source>
        <dbReference type="RuleBase" id="RU003357"/>
    </source>
</evidence>
<evidence type="ECO:0000256" key="17">
    <source>
        <dbReference type="SAM" id="SignalP"/>
    </source>
</evidence>
<accession>W4HQ33</accession>
<feature type="short sequence motif" description="TonB C-terminal box" evidence="15">
    <location>
        <begin position="678"/>
        <end position="695"/>
    </location>
</feature>
<feature type="chain" id="PRO_5004842356" evidence="17">
    <location>
        <begin position="22"/>
        <end position="695"/>
    </location>
</feature>
<comment type="subcellular location">
    <subcellularLocation>
        <location evidence="1 14">Cell outer membrane</location>
        <topology evidence="1 14">Multi-pass membrane protein</topology>
    </subcellularLocation>
</comment>
<dbReference type="CDD" id="cd01347">
    <property type="entry name" value="ligand_gated_channel"/>
    <property type="match status" value="1"/>
</dbReference>
<keyword evidence="21" id="KW-1185">Reference proteome</keyword>
<keyword evidence="5" id="KW-0410">Iron transport</keyword>
<dbReference type="AlphaFoldDB" id="W4HQ33"/>
<evidence type="ECO:0000256" key="14">
    <source>
        <dbReference type="PROSITE-ProRule" id="PRU01360"/>
    </source>
</evidence>
<dbReference type="GO" id="GO:0038023">
    <property type="term" value="F:signaling receptor activity"/>
    <property type="evidence" value="ECO:0007669"/>
    <property type="project" value="InterPro"/>
</dbReference>
<keyword evidence="9" id="KW-0406">Ion transport</keyword>
<evidence type="ECO:0000256" key="1">
    <source>
        <dbReference type="ARBA" id="ARBA00004571"/>
    </source>
</evidence>
<dbReference type="InterPro" id="IPR039426">
    <property type="entry name" value="TonB-dep_rcpt-like"/>
</dbReference>
<dbReference type="GO" id="GO:0015344">
    <property type="term" value="F:siderophore uptake transmembrane transporter activity"/>
    <property type="evidence" value="ECO:0007669"/>
    <property type="project" value="TreeGrafter"/>
</dbReference>
<dbReference type="PROSITE" id="PS01156">
    <property type="entry name" value="TONB_DEPENDENT_REC_2"/>
    <property type="match status" value="1"/>
</dbReference>
<keyword evidence="10 16" id="KW-0798">TonB box</keyword>
<evidence type="ECO:0000256" key="6">
    <source>
        <dbReference type="ARBA" id="ARBA00022692"/>
    </source>
</evidence>
<reference evidence="20 21" key="1">
    <citation type="journal article" date="2014" name="Antonie Van Leeuwenhoek">
        <title>Roseivivax atlanticus sp. nov., isolated from surface seawater of the Atlantic Ocean.</title>
        <authorList>
            <person name="Li G."/>
            <person name="Lai Q."/>
            <person name="Liu X."/>
            <person name="Sun F."/>
            <person name="Shao Z."/>
        </authorList>
    </citation>
    <scope>NUCLEOTIDE SEQUENCE [LARGE SCALE GENOMIC DNA]</scope>
    <source>
        <strain evidence="20 21">22II-s10s</strain>
    </source>
</reference>
<dbReference type="InterPro" id="IPR010105">
    <property type="entry name" value="TonB_sidphr_rcpt"/>
</dbReference>
<dbReference type="PANTHER" id="PTHR32552:SF68">
    <property type="entry name" value="FERRICHROME OUTER MEMBRANE TRANSPORTER_PHAGE RECEPTOR"/>
    <property type="match status" value="1"/>
</dbReference>
<organism evidence="20 21">
    <name type="scientific">Roseivivax marinus</name>
    <dbReference type="NCBI Taxonomy" id="1379903"/>
    <lineage>
        <taxon>Bacteria</taxon>
        <taxon>Pseudomonadati</taxon>
        <taxon>Pseudomonadota</taxon>
        <taxon>Alphaproteobacteria</taxon>
        <taxon>Rhodobacterales</taxon>
        <taxon>Roseobacteraceae</taxon>
        <taxon>Roseivivax</taxon>
    </lineage>
</organism>
<keyword evidence="7 17" id="KW-0732">Signal</keyword>
<keyword evidence="13 14" id="KW-0998">Cell outer membrane</keyword>
<evidence type="ECO:0000256" key="15">
    <source>
        <dbReference type="PROSITE-ProRule" id="PRU10144"/>
    </source>
</evidence>
<dbReference type="RefSeq" id="WP_112324724.1">
    <property type="nucleotide sequence ID" value="NZ_AQQW01000001.1"/>
</dbReference>
<keyword evidence="6 14" id="KW-0812">Transmembrane</keyword>
<evidence type="ECO:0000256" key="9">
    <source>
        <dbReference type="ARBA" id="ARBA00023065"/>
    </source>
</evidence>
<dbReference type="InterPro" id="IPR010917">
    <property type="entry name" value="TonB_rcpt_CS"/>
</dbReference>
<evidence type="ECO:0000256" key="4">
    <source>
        <dbReference type="ARBA" id="ARBA00022452"/>
    </source>
</evidence>
<protein>
    <submittedName>
        <fullName evidence="20">Ferrichrome-iron receptor</fullName>
    </submittedName>
</protein>
<evidence type="ECO:0000256" key="2">
    <source>
        <dbReference type="ARBA" id="ARBA00009810"/>
    </source>
</evidence>
<dbReference type="InterPro" id="IPR012910">
    <property type="entry name" value="Plug_dom"/>
</dbReference>
<evidence type="ECO:0000259" key="18">
    <source>
        <dbReference type="Pfam" id="PF00593"/>
    </source>
</evidence>
<evidence type="ECO:0000256" key="12">
    <source>
        <dbReference type="ARBA" id="ARBA00023170"/>
    </source>
</evidence>
<dbReference type="PANTHER" id="PTHR32552">
    <property type="entry name" value="FERRICHROME IRON RECEPTOR-RELATED"/>
    <property type="match status" value="1"/>
</dbReference>
<dbReference type="PROSITE" id="PS52016">
    <property type="entry name" value="TONB_DEPENDENT_REC_3"/>
    <property type="match status" value="1"/>
</dbReference>
<evidence type="ECO:0000256" key="7">
    <source>
        <dbReference type="ARBA" id="ARBA00022729"/>
    </source>
</evidence>
<feature type="domain" description="TonB-dependent receptor plug" evidence="19">
    <location>
        <begin position="58"/>
        <end position="158"/>
    </location>
</feature>
<dbReference type="Proteomes" id="UP000019063">
    <property type="component" value="Unassembled WGS sequence"/>
</dbReference>
<evidence type="ECO:0000256" key="8">
    <source>
        <dbReference type="ARBA" id="ARBA00023004"/>
    </source>
</evidence>
<dbReference type="SUPFAM" id="SSF56935">
    <property type="entry name" value="Porins"/>
    <property type="match status" value="1"/>
</dbReference>
<dbReference type="PATRIC" id="fig|1317118.6.peg.296"/>
<gene>
    <name evidence="20" type="ORF">ATO8_01425</name>
</gene>
<name>W4HQ33_9RHOB</name>
<comment type="caution">
    <text evidence="20">The sequence shown here is derived from an EMBL/GenBank/DDBJ whole genome shotgun (WGS) entry which is preliminary data.</text>
</comment>
<dbReference type="GO" id="GO:0009279">
    <property type="term" value="C:cell outer membrane"/>
    <property type="evidence" value="ECO:0007669"/>
    <property type="project" value="UniProtKB-SubCell"/>
</dbReference>
<keyword evidence="11 14" id="KW-0472">Membrane</keyword>
<dbReference type="InterPro" id="IPR000531">
    <property type="entry name" value="Beta-barrel_TonB"/>
</dbReference>
<evidence type="ECO:0000256" key="13">
    <source>
        <dbReference type="ARBA" id="ARBA00023237"/>
    </source>
</evidence>
<keyword evidence="3 14" id="KW-0813">Transport</keyword>
<keyword evidence="12 20" id="KW-0675">Receptor</keyword>
<dbReference type="Gene3D" id="2.40.170.20">
    <property type="entry name" value="TonB-dependent receptor, beta-barrel domain"/>
    <property type="match status" value="1"/>
</dbReference>
<keyword evidence="8" id="KW-0408">Iron</keyword>
<evidence type="ECO:0000256" key="11">
    <source>
        <dbReference type="ARBA" id="ARBA00023136"/>
    </source>
</evidence>
<evidence type="ECO:0000313" key="20">
    <source>
        <dbReference type="EMBL" id="ETW14528.1"/>
    </source>
</evidence>
<evidence type="ECO:0000256" key="3">
    <source>
        <dbReference type="ARBA" id="ARBA00022448"/>
    </source>
</evidence>
<dbReference type="EMBL" id="AQQW01000001">
    <property type="protein sequence ID" value="ETW14528.1"/>
    <property type="molecule type" value="Genomic_DNA"/>
</dbReference>
<evidence type="ECO:0000313" key="21">
    <source>
        <dbReference type="Proteomes" id="UP000019063"/>
    </source>
</evidence>
<evidence type="ECO:0000259" key="19">
    <source>
        <dbReference type="Pfam" id="PF07715"/>
    </source>
</evidence>
<comment type="similarity">
    <text evidence="2 14 16">Belongs to the TonB-dependent receptor family.</text>
</comment>
<dbReference type="Pfam" id="PF07715">
    <property type="entry name" value="Plug"/>
    <property type="match status" value="1"/>
</dbReference>
<feature type="signal peptide" evidence="17">
    <location>
        <begin position="1"/>
        <end position="21"/>
    </location>
</feature>
<sequence>MPSMRSSLSVCALLAAAPALAQDIELDAITVEDQAGGGVYGDTQTLDTGGITRFDAPIAETPRSVNVVTAQQMLERGATDVEDALSYATGVNAGTWGHDARSDWYNIRGFNPTTFHDGLLSRYGYYNDVKPEPFLLESVEVLRGPASGLYGNGEVGGVVNTSSKTAAQESPNIVQLSFGSNARRQVGVDFGGDLTEDGRLAYRFVGLYRDGETDVNYSEDDALAIMPSITWRPTTDTELTLLARYQRNDATPDIQFSSIYGALYDAPNGERLDQDLFVGEPDFDRFDAEHTSITAFFSHRFNETFSLDAKARWTDAEADYRHAWWAYDNYPTRYNDDGTIDRTVYAADNDFEAYNLDVTGTAEYRLAGWDMTTLMGASYTRATYDSDTVYGAQNAPLDPFDPVYSGVTIGDPVDSPASTVEEAGAYLQTRATWNDRLHLDAGVRYGWIETGETTGTFTDGSVAATDEAVTANIALLYRFDNGLAPYASYAESFRQEIVGVDANGDAFEPTEGEQYEVGLKFQPTGTDTLLSAAFFDLTKSNLAVQDPDNPSFQVQTGEATSRGIEIEAKHRFGDIFVDAGYTWLETENASGDRISQVPSDFGSLWVDWRPQGGALEGLSLGGGVRHTGEKWDGTDSQRTPPVTLYDAAVGWSNDRYDVRLNVRNLTDEEYVSFCGTDACYFGSGRSVSLTGSMKF</sequence>
<evidence type="ECO:0000256" key="10">
    <source>
        <dbReference type="ARBA" id="ARBA00023077"/>
    </source>
</evidence>
<dbReference type="eggNOG" id="COG4773">
    <property type="taxonomic scope" value="Bacteria"/>
</dbReference>
<dbReference type="NCBIfam" id="TIGR01783">
    <property type="entry name" value="TonB-siderophor"/>
    <property type="match status" value="1"/>
</dbReference>
<dbReference type="InterPro" id="IPR036942">
    <property type="entry name" value="Beta-barrel_TonB_sf"/>
</dbReference>
<evidence type="ECO:0000256" key="5">
    <source>
        <dbReference type="ARBA" id="ARBA00022496"/>
    </source>
</evidence>
<dbReference type="Gene3D" id="2.170.130.10">
    <property type="entry name" value="TonB-dependent receptor, plug domain"/>
    <property type="match status" value="1"/>
</dbReference>
<dbReference type="InterPro" id="IPR037066">
    <property type="entry name" value="Plug_dom_sf"/>
</dbReference>
<dbReference type="GO" id="GO:0015891">
    <property type="term" value="P:siderophore transport"/>
    <property type="evidence" value="ECO:0007669"/>
    <property type="project" value="InterPro"/>
</dbReference>
<dbReference type="STRING" id="1379903.ATO8_01425"/>
<proteinExistence type="inferred from homology"/>
<feature type="domain" description="TonB-dependent receptor-like beta-barrel" evidence="18">
    <location>
        <begin position="231"/>
        <end position="665"/>
    </location>
</feature>